<accession>I7L686</accession>
<evidence type="ECO:0000313" key="1">
    <source>
        <dbReference type="EMBL" id="CCI81867.1"/>
    </source>
</evidence>
<organism evidence="1 2">
    <name type="scientific">Lactobacillus hominis DSM 23910 = CRBIP 24.179</name>
    <dbReference type="NCBI Taxonomy" id="1423758"/>
    <lineage>
        <taxon>Bacteria</taxon>
        <taxon>Bacillati</taxon>
        <taxon>Bacillota</taxon>
        <taxon>Bacilli</taxon>
        <taxon>Lactobacillales</taxon>
        <taxon>Lactobacillaceae</taxon>
        <taxon>Lactobacillus</taxon>
    </lineage>
</organism>
<keyword evidence="2" id="KW-1185">Reference proteome</keyword>
<proteinExistence type="predicted"/>
<dbReference type="Proteomes" id="UP000009320">
    <property type="component" value="Unassembled WGS sequence"/>
</dbReference>
<dbReference type="EMBL" id="CAKE01000010">
    <property type="protein sequence ID" value="CCI81867.1"/>
    <property type="molecule type" value="Genomic_DNA"/>
</dbReference>
<reference evidence="1 2" key="1">
    <citation type="submission" date="2012-06" db="EMBL/GenBank/DDBJ databases">
        <title>Draft Genome Sequence of Lactobacillus hominis Strain CRBIP 24.179T, isolated from human intestine.</title>
        <authorList>
            <person name="Cousin S."/>
            <person name="Ma L."/>
            <person name="Bizet C."/>
            <person name="Loux V."/>
            <person name="Bouchier C."/>
            <person name="Clermont D."/>
            <person name="Creno S."/>
        </authorList>
    </citation>
    <scope>NUCLEOTIDE SEQUENCE [LARGE SCALE GENOMIC DNA]</scope>
    <source>
        <strain evidence="2">CRBIP 24.179T</strain>
    </source>
</reference>
<gene>
    <name evidence="1" type="ORF">BN55_00760</name>
</gene>
<evidence type="ECO:0000313" key="2">
    <source>
        <dbReference type="Proteomes" id="UP000009320"/>
    </source>
</evidence>
<name>I7L686_9LACO</name>
<protein>
    <submittedName>
        <fullName evidence="1">Uncharacterized protein</fullName>
    </submittedName>
</protein>
<dbReference type="AlphaFoldDB" id="I7L686"/>
<comment type="caution">
    <text evidence="1">The sequence shown here is derived from an EMBL/GenBank/DDBJ whole genome shotgun (WGS) entry which is preliminary data.</text>
</comment>
<sequence>MGYGKFKDAKNIMVARSEYEYAQKHPYIRFKKKWWDGMDFTSLIFRDTLLD</sequence>